<dbReference type="STRING" id="1348612.A0A397HDN9"/>
<evidence type="ECO:0000256" key="10">
    <source>
        <dbReference type="RuleBase" id="RU361115"/>
    </source>
</evidence>
<organism evidence="11 12">
    <name type="scientific">Diversispora epigaea</name>
    <dbReference type="NCBI Taxonomy" id="1348612"/>
    <lineage>
        <taxon>Eukaryota</taxon>
        <taxon>Fungi</taxon>
        <taxon>Fungi incertae sedis</taxon>
        <taxon>Mucoromycota</taxon>
        <taxon>Glomeromycotina</taxon>
        <taxon>Glomeromycetes</taxon>
        <taxon>Diversisporales</taxon>
        <taxon>Diversisporaceae</taxon>
        <taxon>Diversispora</taxon>
    </lineage>
</organism>
<dbReference type="OrthoDB" id="10259681at2759"/>
<evidence type="ECO:0000313" key="11">
    <source>
        <dbReference type="EMBL" id="RHZ61261.1"/>
    </source>
</evidence>
<gene>
    <name evidence="11" type="ORF">Glove_349g63</name>
</gene>
<reference evidence="11 12" key="1">
    <citation type="submission" date="2018-08" db="EMBL/GenBank/DDBJ databases">
        <title>Genome and evolution of the arbuscular mycorrhizal fungus Diversispora epigaea (formerly Glomus versiforme) and its bacterial endosymbionts.</title>
        <authorList>
            <person name="Sun X."/>
            <person name="Fei Z."/>
            <person name="Harrison M."/>
        </authorList>
    </citation>
    <scope>NUCLEOTIDE SEQUENCE [LARGE SCALE GENOMIC DNA]</scope>
    <source>
        <strain evidence="11 12">IT104</strain>
    </source>
</reference>
<dbReference type="GO" id="GO:0034625">
    <property type="term" value="P:fatty acid elongation, monounsaturated fatty acid"/>
    <property type="evidence" value="ECO:0007669"/>
    <property type="project" value="TreeGrafter"/>
</dbReference>
<proteinExistence type="inferred from homology"/>
<dbReference type="GO" id="GO:0009922">
    <property type="term" value="F:fatty acid elongase activity"/>
    <property type="evidence" value="ECO:0007669"/>
    <property type="project" value="InterPro"/>
</dbReference>
<keyword evidence="9 10" id="KW-0275">Fatty acid biosynthesis</keyword>
<dbReference type="GO" id="GO:0034626">
    <property type="term" value="P:fatty acid elongation, polyunsaturated fatty acid"/>
    <property type="evidence" value="ECO:0007669"/>
    <property type="project" value="TreeGrafter"/>
</dbReference>
<dbReference type="GO" id="GO:0005789">
    <property type="term" value="C:endoplasmic reticulum membrane"/>
    <property type="evidence" value="ECO:0007669"/>
    <property type="project" value="TreeGrafter"/>
</dbReference>
<feature type="transmembrane region" description="Helical" evidence="10">
    <location>
        <begin position="63"/>
        <end position="82"/>
    </location>
</feature>
<keyword evidence="4 10" id="KW-0812">Transmembrane</keyword>
<dbReference type="Pfam" id="PF01151">
    <property type="entry name" value="ELO"/>
    <property type="match status" value="1"/>
</dbReference>
<dbReference type="PROSITE" id="PS01188">
    <property type="entry name" value="ELO"/>
    <property type="match status" value="1"/>
</dbReference>
<keyword evidence="2 10" id="KW-0444">Lipid biosynthesis</keyword>
<evidence type="ECO:0000256" key="1">
    <source>
        <dbReference type="ARBA" id="ARBA00004141"/>
    </source>
</evidence>
<keyword evidence="12" id="KW-1185">Reference proteome</keyword>
<keyword evidence="8 10" id="KW-0472">Membrane</keyword>
<dbReference type="InterPro" id="IPR002076">
    <property type="entry name" value="ELO_fam"/>
</dbReference>
<evidence type="ECO:0000256" key="6">
    <source>
        <dbReference type="ARBA" id="ARBA00022989"/>
    </source>
</evidence>
<comment type="caution">
    <text evidence="11">The sequence shown here is derived from an EMBL/GenBank/DDBJ whole genome shotgun (WGS) entry which is preliminary data.</text>
</comment>
<dbReference type="InterPro" id="IPR030457">
    <property type="entry name" value="ELO_CS"/>
</dbReference>
<keyword evidence="3 10" id="KW-0808">Transferase</keyword>
<feature type="transmembrane region" description="Helical" evidence="10">
    <location>
        <begin position="237"/>
        <end position="255"/>
    </location>
</feature>
<dbReference type="GO" id="GO:0019367">
    <property type="term" value="P:fatty acid elongation, saturated fatty acid"/>
    <property type="evidence" value="ECO:0007669"/>
    <property type="project" value="TreeGrafter"/>
</dbReference>
<feature type="transmembrane region" description="Helical" evidence="10">
    <location>
        <begin position="203"/>
        <end position="225"/>
    </location>
</feature>
<evidence type="ECO:0000256" key="7">
    <source>
        <dbReference type="ARBA" id="ARBA00023098"/>
    </source>
</evidence>
<feature type="transmembrane region" description="Helical" evidence="10">
    <location>
        <begin position="267"/>
        <end position="284"/>
    </location>
</feature>
<keyword evidence="6 10" id="KW-1133">Transmembrane helix</keyword>
<evidence type="ECO:0000256" key="9">
    <source>
        <dbReference type="ARBA" id="ARBA00023160"/>
    </source>
</evidence>
<evidence type="ECO:0000256" key="2">
    <source>
        <dbReference type="ARBA" id="ARBA00022516"/>
    </source>
</evidence>
<keyword evidence="7 10" id="KW-0443">Lipid metabolism</keyword>
<evidence type="ECO:0000256" key="5">
    <source>
        <dbReference type="ARBA" id="ARBA00022832"/>
    </source>
</evidence>
<sequence>MVDYFIELARTIGVITDPYISPLENVLKTTLNSTFPQVYQNLEEILENNKSPFVDRLPLMNPFHVLIITIGYLLTISIGKGIMSDRNKVSVKWLSIIHNFNLVTLSAYMCFTVSSEAWRRGYSLFANADDRSEEGFQMAKYIWLFYFSKIFEFMDTFIMVLKKNNHQISFLHVYHHFSIFVIWWWVTYVAPTGEAYFSAALNSAVHVVMYGYYLSTVLSVPIRFIKKYITLFQMTQFSLNMIQASYDIFYFKYLYPTSISYPFGPTIILWFYMWTMLGLFADFFKKDRRRERKHVTEKKSQ</sequence>
<dbReference type="GO" id="GO:0030148">
    <property type="term" value="P:sphingolipid biosynthetic process"/>
    <property type="evidence" value="ECO:0007669"/>
    <property type="project" value="TreeGrafter"/>
</dbReference>
<keyword evidence="5 10" id="KW-0276">Fatty acid metabolism</keyword>
<evidence type="ECO:0000313" key="12">
    <source>
        <dbReference type="Proteomes" id="UP000266861"/>
    </source>
</evidence>
<name>A0A397HDN9_9GLOM</name>
<accession>A0A397HDN9</accession>
<dbReference type="Proteomes" id="UP000266861">
    <property type="component" value="Unassembled WGS sequence"/>
</dbReference>
<comment type="similarity">
    <text evidence="10">Belongs to the ELO family.</text>
</comment>
<evidence type="ECO:0000256" key="8">
    <source>
        <dbReference type="ARBA" id="ARBA00023136"/>
    </source>
</evidence>
<feature type="transmembrane region" description="Helical" evidence="10">
    <location>
        <begin position="173"/>
        <end position="191"/>
    </location>
</feature>
<dbReference type="EC" id="2.3.1.-" evidence="10"/>
<feature type="transmembrane region" description="Helical" evidence="10">
    <location>
        <begin position="94"/>
        <end position="114"/>
    </location>
</feature>
<feature type="transmembrane region" description="Helical" evidence="10">
    <location>
        <begin position="141"/>
        <end position="161"/>
    </location>
</feature>
<protein>
    <recommendedName>
        <fullName evidence="10">Elongation of fatty acids protein</fullName>
        <ecNumber evidence="10">2.3.1.-</ecNumber>
    </recommendedName>
</protein>
<dbReference type="EMBL" id="PQFF01000319">
    <property type="protein sequence ID" value="RHZ61261.1"/>
    <property type="molecule type" value="Genomic_DNA"/>
</dbReference>
<comment type="subcellular location">
    <subcellularLocation>
        <location evidence="1">Membrane</location>
        <topology evidence="1">Multi-pass membrane protein</topology>
    </subcellularLocation>
</comment>
<comment type="catalytic activity">
    <reaction evidence="10">
        <text>an acyl-CoA + malonyl-CoA + H(+) = a 3-oxoacyl-CoA + CO2 + CoA</text>
        <dbReference type="Rhea" id="RHEA:50252"/>
        <dbReference type="ChEBI" id="CHEBI:15378"/>
        <dbReference type="ChEBI" id="CHEBI:16526"/>
        <dbReference type="ChEBI" id="CHEBI:57287"/>
        <dbReference type="ChEBI" id="CHEBI:57384"/>
        <dbReference type="ChEBI" id="CHEBI:58342"/>
        <dbReference type="ChEBI" id="CHEBI:90726"/>
    </reaction>
    <physiologicalReaction direction="left-to-right" evidence="10">
        <dbReference type="Rhea" id="RHEA:50253"/>
    </physiologicalReaction>
</comment>
<dbReference type="PANTHER" id="PTHR11157">
    <property type="entry name" value="FATTY ACID ACYL TRANSFERASE-RELATED"/>
    <property type="match status" value="1"/>
</dbReference>
<dbReference type="AlphaFoldDB" id="A0A397HDN9"/>
<dbReference type="GO" id="GO:0042761">
    <property type="term" value="P:very long-chain fatty acid biosynthetic process"/>
    <property type="evidence" value="ECO:0007669"/>
    <property type="project" value="TreeGrafter"/>
</dbReference>
<evidence type="ECO:0000256" key="4">
    <source>
        <dbReference type="ARBA" id="ARBA00022692"/>
    </source>
</evidence>
<evidence type="ECO:0000256" key="3">
    <source>
        <dbReference type="ARBA" id="ARBA00022679"/>
    </source>
</evidence>
<dbReference type="PANTHER" id="PTHR11157:SF126">
    <property type="entry name" value="ELONGATION OF VERY LONG CHAIN FATTY ACIDS PROTEIN"/>
    <property type="match status" value="1"/>
</dbReference>